<keyword evidence="2" id="KW-0813">Transport</keyword>
<dbReference type="RefSeq" id="WP_094130680.1">
    <property type="nucleotide sequence ID" value="NZ_CP040788.1"/>
</dbReference>
<dbReference type="PANTHER" id="PTHR34295">
    <property type="entry name" value="BIOTIN TRANSPORTER BIOY"/>
    <property type="match status" value="1"/>
</dbReference>
<keyword evidence="2 3" id="KW-0472">Membrane</keyword>
<dbReference type="GO" id="GO:0005886">
    <property type="term" value="C:plasma membrane"/>
    <property type="evidence" value="ECO:0007669"/>
    <property type="project" value="UniProtKB-SubCell"/>
</dbReference>
<accession>A0A225CB96</accession>
<comment type="caution">
    <text evidence="4">The sequence shown here is derived from an EMBL/GenBank/DDBJ whole genome shotgun (WGS) entry which is preliminary data.</text>
</comment>
<dbReference type="Pfam" id="PF02632">
    <property type="entry name" value="BioY"/>
    <property type="match status" value="1"/>
</dbReference>
<dbReference type="GO" id="GO:0015225">
    <property type="term" value="F:biotin transmembrane transporter activity"/>
    <property type="evidence" value="ECO:0007669"/>
    <property type="project" value="UniProtKB-UniRule"/>
</dbReference>
<dbReference type="Proteomes" id="UP000215316">
    <property type="component" value="Unassembled WGS sequence"/>
</dbReference>
<organism evidence="4 5">
    <name type="scientific">Clavibacter tessellarius</name>
    <dbReference type="NCBI Taxonomy" id="31965"/>
    <lineage>
        <taxon>Bacteria</taxon>
        <taxon>Bacillati</taxon>
        <taxon>Actinomycetota</taxon>
        <taxon>Actinomycetes</taxon>
        <taxon>Micrococcales</taxon>
        <taxon>Microbacteriaceae</taxon>
        <taxon>Clavibacter</taxon>
    </lineage>
</organism>
<dbReference type="EMBL" id="MZMQ01000001">
    <property type="protein sequence ID" value="OQJ64027.1"/>
    <property type="molecule type" value="Genomic_DNA"/>
</dbReference>
<keyword evidence="2" id="KW-1003">Cell membrane</keyword>
<evidence type="ECO:0000313" key="5">
    <source>
        <dbReference type="Proteomes" id="UP000215316"/>
    </source>
</evidence>
<dbReference type="InterPro" id="IPR003784">
    <property type="entry name" value="BioY"/>
</dbReference>
<protein>
    <recommendedName>
        <fullName evidence="2">Biotin transporter</fullName>
    </recommendedName>
</protein>
<keyword evidence="3" id="KW-1133">Transmembrane helix</keyword>
<proteinExistence type="inferred from homology"/>
<feature type="transmembrane region" description="Helical" evidence="3">
    <location>
        <begin position="161"/>
        <end position="182"/>
    </location>
</feature>
<name>A0A225CB96_9MICO</name>
<keyword evidence="3" id="KW-0812">Transmembrane</keyword>
<dbReference type="PANTHER" id="PTHR34295:SF1">
    <property type="entry name" value="BIOTIN TRANSPORTER BIOY"/>
    <property type="match status" value="1"/>
</dbReference>
<comment type="similarity">
    <text evidence="1 2">Belongs to the BioY family.</text>
</comment>
<dbReference type="OrthoDB" id="1496139at2"/>
<feature type="transmembrane region" description="Helical" evidence="3">
    <location>
        <begin position="21"/>
        <end position="41"/>
    </location>
</feature>
<gene>
    <name evidence="4" type="ORF">B5P24_13980</name>
</gene>
<evidence type="ECO:0000256" key="2">
    <source>
        <dbReference type="PIRNR" id="PIRNR016661"/>
    </source>
</evidence>
<evidence type="ECO:0000256" key="3">
    <source>
        <dbReference type="SAM" id="Phobius"/>
    </source>
</evidence>
<dbReference type="AlphaFoldDB" id="A0A225CB96"/>
<dbReference type="PIRSF" id="PIRSF016661">
    <property type="entry name" value="BioY"/>
    <property type="match status" value="1"/>
</dbReference>
<dbReference type="Gene3D" id="1.10.1760.20">
    <property type="match status" value="1"/>
</dbReference>
<feature type="transmembrane region" description="Helical" evidence="3">
    <location>
        <begin position="130"/>
        <end position="149"/>
    </location>
</feature>
<feature type="transmembrane region" description="Helical" evidence="3">
    <location>
        <begin position="96"/>
        <end position="118"/>
    </location>
</feature>
<sequence length="201" mass="20554">MTLAVASRPTRYLADVIRRSRATDAVLVALGTAFIVASATITIPLPFTPVPITMSTFAVMATGAVLGSSRGALSAVLYLALGAAGAPVFSSGQSGIAIPTFGYIVGFVAAALIVGQLARRRADRKVGTTLLLGGLGTIVIYAFGVPWLAASLHVDLGRALVLGVVPFLIGDTVKVLALSALLPSAWRAVRKVRPDSAGDEA</sequence>
<evidence type="ECO:0000313" key="4">
    <source>
        <dbReference type="EMBL" id="OQJ64027.1"/>
    </source>
</evidence>
<evidence type="ECO:0000256" key="1">
    <source>
        <dbReference type="ARBA" id="ARBA00010692"/>
    </source>
</evidence>
<reference evidence="4" key="1">
    <citation type="submission" date="2017-08" db="EMBL/GenBank/DDBJ databases">
        <title>Genomes of multiple Clavibacter strains from different subspecies.</title>
        <authorList>
            <person name="Yuan X.-K."/>
            <person name="Li X.-S."/>
            <person name="Nie J."/>
            <person name="De Boer S.H."/>
        </authorList>
    </citation>
    <scope>NUCLEOTIDE SEQUENCE [LARGE SCALE GENOMIC DNA]</scope>
    <source>
        <strain evidence="4">ATCC 33566</strain>
    </source>
</reference>
<comment type="subcellular location">
    <subcellularLocation>
        <location evidence="2">Cell membrane</location>
        <topology evidence="2">Multi-pass membrane protein</topology>
    </subcellularLocation>
</comment>
<keyword evidence="5" id="KW-1185">Reference proteome</keyword>